<protein>
    <recommendedName>
        <fullName evidence="2">DUF4097 domain-containing protein</fullName>
    </recommendedName>
</protein>
<comment type="caution">
    <text evidence="3">The sequence shown here is derived from an EMBL/GenBank/DDBJ whole genome shotgun (WGS) entry which is preliminary data.</text>
</comment>
<gene>
    <name evidence="3" type="ORF">GCM10023258_04940</name>
</gene>
<dbReference type="Pfam" id="PF13349">
    <property type="entry name" value="DUF4097"/>
    <property type="match status" value="1"/>
</dbReference>
<feature type="region of interest" description="Disordered" evidence="1">
    <location>
        <begin position="180"/>
        <end position="199"/>
    </location>
</feature>
<dbReference type="Proteomes" id="UP001500427">
    <property type="component" value="Unassembled WGS sequence"/>
</dbReference>
<evidence type="ECO:0000256" key="1">
    <source>
        <dbReference type="SAM" id="MobiDB-lite"/>
    </source>
</evidence>
<evidence type="ECO:0000313" key="3">
    <source>
        <dbReference type="EMBL" id="GAA5018246.1"/>
    </source>
</evidence>
<dbReference type="EMBL" id="BAABIW010000006">
    <property type="protein sequence ID" value="GAA5018246.1"/>
    <property type="molecule type" value="Genomic_DNA"/>
</dbReference>
<evidence type="ECO:0000259" key="2">
    <source>
        <dbReference type="Pfam" id="PF13349"/>
    </source>
</evidence>
<accession>A0ABP9J243</accession>
<feature type="domain" description="DUF4097" evidence="2">
    <location>
        <begin position="135"/>
        <end position="213"/>
    </location>
</feature>
<reference evidence="4" key="1">
    <citation type="journal article" date="2019" name="Int. J. Syst. Evol. Microbiol.">
        <title>The Global Catalogue of Microorganisms (GCM) 10K type strain sequencing project: providing services to taxonomists for standard genome sequencing and annotation.</title>
        <authorList>
            <consortium name="The Broad Institute Genomics Platform"/>
            <consortium name="The Broad Institute Genome Sequencing Center for Infectious Disease"/>
            <person name="Wu L."/>
            <person name="Ma J."/>
        </authorList>
    </citation>
    <scope>NUCLEOTIDE SEQUENCE [LARGE SCALE GENOMIC DNA]</scope>
    <source>
        <strain evidence="4">JCM 17687</strain>
    </source>
</reference>
<name>A0ABP9J243_9MICO</name>
<proteinExistence type="predicted"/>
<organism evidence="3 4">
    <name type="scientific">Terrabacter aeriphilus</name>
    <dbReference type="NCBI Taxonomy" id="515662"/>
    <lineage>
        <taxon>Bacteria</taxon>
        <taxon>Bacillati</taxon>
        <taxon>Actinomycetota</taxon>
        <taxon>Actinomycetes</taxon>
        <taxon>Micrococcales</taxon>
        <taxon>Intrasporangiaceae</taxon>
        <taxon>Terrabacter</taxon>
    </lineage>
</organism>
<dbReference type="InterPro" id="IPR025164">
    <property type="entry name" value="Toastrack_DUF4097"/>
</dbReference>
<dbReference type="Gene3D" id="2.160.20.120">
    <property type="match status" value="1"/>
</dbReference>
<evidence type="ECO:0000313" key="4">
    <source>
        <dbReference type="Proteomes" id="UP001500427"/>
    </source>
</evidence>
<dbReference type="RefSeq" id="WP_345505842.1">
    <property type="nucleotide sequence ID" value="NZ_BAABIW010000006.1"/>
</dbReference>
<sequence>MSEQPPADRVAVASSRPWWVVAGVGAALVVVSVVGDFSWTGLAGGIGVGPGVEEAQTYRQPVKSLSVTGGAGDVVVRQGAPAGTVEVTRRLGWSPGSSRPSADETWDGDALRIDADCGALLGWCSIDYVVTVPDGTAVTVETGSGDIDVDLAAGSAPVDLRAGSGDVSVTVPRDGAYAVRTGTGSGDEDVEVTSDASASARLDVETGSGDIEISYR</sequence>
<keyword evidence="4" id="KW-1185">Reference proteome</keyword>